<keyword evidence="3" id="KW-1185">Reference proteome</keyword>
<gene>
    <name evidence="2" type="ORF">CEXT_263561</name>
</gene>
<dbReference type="AlphaFoldDB" id="A0AAV4Y980"/>
<evidence type="ECO:0000256" key="1">
    <source>
        <dbReference type="SAM" id="Phobius"/>
    </source>
</evidence>
<keyword evidence="1" id="KW-1133">Transmembrane helix</keyword>
<protein>
    <submittedName>
        <fullName evidence="2">Uncharacterized protein</fullName>
    </submittedName>
</protein>
<sequence length="113" mass="11809">MLHTMVRNCHLNKSLKPRYIDEGQFHSLSVHISLICLVALLCTVSAAPLYPYPAPYYGAYAPFVPSLRCSCTSRASSTSTSSRSLAPAVPAAPIAPAIPAAPVAPASSSCSCS</sequence>
<keyword evidence="1" id="KW-0812">Transmembrane</keyword>
<feature type="transmembrane region" description="Helical" evidence="1">
    <location>
        <begin position="28"/>
        <end position="50"/>
    </location>
</feature>
<organism evidence="2 3">
    <name type="scientific">Caerostris extrusa</name>
    <name type="common">Bark spider</name>
    <name type="synonym">Caerostris bankana</name>
    <dbReference type="NCBI Taxonomy" id="172846"/>
    <lineage>
        <taxon>Eukaryota</taxon>
        <taxon>Metazoa</taxon>
        <taxon>Ecdysozoa</taxon>
        <taxon>Arthropoda</taxon>
        <taxon>Chelicerata</taxon>
        <taxon>Arachnida</taxon>
        <taxon>Araneae</taxon>
        <taxon>Araneomorphae</taxon>
        <taxon>Entelegynae</taxon>
        <taxon>Araneoidea</taxon>
        <taxon>Araneidae</taxon>
        <taxon>Caerostris</taxon>
    </lineage>
</organism>
<evidence type="ECO:0000313" key="2">
    <source>
        <dbReference type="EMBL" id="GIZ03020.1"/>
    </source>
</evidence>
<comment type="caution">
    <text evidence="2">The sequence shown here is derived from an EMBL/GenBank/DDBJ whole genome shotgun (WGS) entry which is preliminary data.</text>
</comment>
<accession>A0AAV4Y980</accession>
<evidence type="ECO:0000313" key="3">
    <source>
        <dbReference type="Proteomes" id="UP001054945"/>
    </source>
</evidence>
<name>A0AAV4Y980_CAEEX</name>
<dbReference type="Proteomes" id="UP001054945">
    <property type="component" value="Unassembled WGS sequence"/>
</dbReference>
<dbReference type="EMBL" id="BPLR01001538">
    <property type="protein sequence ID" value="GIZ03020.1"/>
    <property type="molecule type" value="Genomic_DNA"/>
</dbReference>
<keyword evidence="1" id="KW-0472">Membrane</keyword>
<reference evidence="2 3" key="1">
    <citation type="submission" date="2021-06" db="EMBL/GenBank/DDBJ databases">
        <title>Caerostris extrusa draft genome.</title>
        <authorList>
            <person name="Kono N."/>
            <person name="Arakawa K."/>
        </authorList>
    </citation>
    <scope>NUCLEOTIDE SEQUENCE [LARGE SCALE GENOMIC DNA]</scope>
</reference>
<proteinExistence type="predicted"/>